<protein>
    <submittedName>
        <fullName evidence="1">Uncharacterized protein</fullName>
    </submittedName>
</protein>
<accession>A0A177M767</accession>
<reference evidence="1 2" key="1">
    <citation type="submission" date="2016-03" db="EMBL/GenBank/DDBJ databases">
        <authorList>
            <person name="Ploux O."/>
        </authorList>
    </citation>
    <scope>NUCLEOTIDE SEQUENCE [LARGE SCALE GENOMIC DNA]</scope>
    <source>
        <strain evidence="1 2">R-45363</strain>
    </source>
</reference>
<evidence type="ECO:0000313" key="1">
    <source>
        <dbReference type="EMBL" id="OAI01153.1"/>
    </source>
</evidence>
<sequence length="59" mass="6757">MIRPRVLKNRQLIAKNQACPVRQFSPHIQNFISWDDIFRPIPIDCSTPISVGATQDLPI</sequence>
<dbReference type="EMBL" id="LUUG01000093">
    <property type="protein sequence ID" value="OAI01153.1"/>
    <property type="molecule type" value="Genomic_DNA"/>
</dbReference>
<proteinExistence type="predicted"/>
<name>A0A177M767_METMH</name>
<comment type="caution">
    <text evidence="1">The sequence shown here is derived from an EMBL/GenBank/DDBJ whole genome shotgun (WGS) entry which is preliminary data.</text>
</comment>
<evidence type="ECO:0000313" key="2">
    <source>
        <dbReference type="Proteomes" id="UP000078090"/>
    </source>
</evidence>
<gene>
    <name evidence="1" type="ORF">A1332_03715</name>
</gene>
<organism evidence="1 2">
    <name type="scientific">Methylomonas methanica</name>
    <dbReference type="NCBI Taxonomy" id="421"/>
    <lineage>
        <taxon>Bacteria</taxon>
        <taxon>Pseudomonadati</taxon>
        <taxon>Pseudomonadota</taxon>
        <taxon>Gammaproteobacteria</taxon>
        <taxon>Methylococcales</taxon>
        <taxon>Methylococcaceae</taxon>
        <taxon>Methylomonas</taxon>
    </lineage>
</organism>
<dbReference type="Proteomes" id="UP000078090">
    <property type="component" value="Unassembled WGS sequence"/>
</dbReference>
<dbReference type="AlphaFoldDB" id="A0A177M767"/>